<dbReference type="KEGG" id="nco:AAW31_03670"/>
<dbReference type="OrthoDB" id="64748at2"/>
<reference evidence="5" key="1">
    <citation type="submission" date="2015-05" db="EMBL/GenBank/DDBJ databases">
        <title>Draft genome of Nitrosomonas communis strain Nm2.</title>
        <authorList>
            <person name="Kozlowski J.A."/>
            <person name="Kits K.D."/>
            <person name="Stein L.Y."/>
        </authorList>
    </citation>
    <scope>NUCLEOTIDE SEQUENCE [LARGE SCALE GENOMIC DNA]</scope>
    <source>
        <strain evidence="5">Nm2</strain>
    </source>
</reference>
<name>A0A0F7KD68_9PROT</name>
<sequence>MELITSRDGTSIACWQSGAGDPLLFVHGTSGDHSVWTSVLPLLEPHYNVRTVDRRGRGASDDASEYALERENEDVAAVIDAIGAHTCLIGHSFGGLCALEAALLTPNIKGLVLYEPSISLAGSGWSAEIEASLKARLESGNLEEALLLFFNEIVKISPQELAIMQTGPHWVGRVAAAHTILRELQSVNRYTFEPQRFKSLQIPVLLLVGKNSAKRRHLTAEMLHQHLPVSQIKTLPGQQHGAMRTAPDLFVHEILEFIKAI</sequence>
<dbReference type="PATRIC" id="fig|44574.3.peg.884"/>
<evidence type="ECO:0000259" key="2">
    <source>
        <dbReference type="Pfam" id="PF12697"/>
    </source>
</evidence>
<accession>A0A0F7KD68</accession>
<gene>
    <name evidence="3" type="ORF">AAW31_03670</name>
    <name evidence="4" type="ORF">BCL69_1001100</name>
</gene>
<evidence type="ECO:0000313" key="4">
    <source>
        <dbReference type="EMBL" id="TYP94568.1"/>
    </source>
</evidence>
<dbReference type="GO" id="GO:0016020">
    <property type="term" value="C:membrane"/>
    <property type="evidence" value="ECO:0007669"/>
    <property type="project" value="TreeGrafter"/>
</dbReference>
<keyword evidence="1 3" id="KW-0378">Hydrolase</keyword>
<keyword evidence="5" id="KW-1185">Reference proteome</keyword>
<organism evidence="3 5">
    <name type="scientific">Nitrosomonas communis</name>
    <dbReference type="NCBI Taxonomy" id="44574"/>
    <lineage>
        <taxon>Bacteria</taxon>
        <taxon>Pseudomonadati</taxon>
        <taxon>Pseudomonadota</taxon>
        <taxon>Betaproteobacteria</taxon>
        <taxon>Nitrosomonadales</taxon>
        <taxon>Nitrosomonadaceae</taxon>
        <taxon>Nitrosomonas</taxon>
    </lineage>
</organism>
<evidence type="ECO:0000256" key="1">
    <source>
        <dbReference type="ARBA" id="ARBA00022801"/>
    </source>
</evidence>
<evidence type="ECO:0000313" key="3">
    <source>
        <dbReference type="EMBL" id="AKH37113.1"/>
    </source>
</evidence>
<dbReference type="InterPro" id="IPR000073">
    <property type="entry name" value="AB_hydrolase_1"/>
</dbReference>
<reference evidence="4 6" key="3">
    <citation type="submission" date="2019-07" db="EMBL/GenBank/DDBJ databases">
        <title>Active sludge and wastewater microbial communities from Klosterneuburg, Austria.</title>
        <authorList>
            <person name="Wagner M."/>
        </authorList>
    </citation>
    <scope>NUCLEOTIDE SEQUENCE [LARGE SCALE GENOMIC DNA]</scope>
    <source>
        <strain evidence="4 6">Nm2</strain>
    </source>
</reference>
<reference evidence="3 5" key="2">
    <citation type="journal article" date="2016" name="Genome Announc.">
        <title>Genome Sequence of Nitrosomonas communis Strain Nm2, a Mesophilic Ammonia-Oxidizing Bacterium Isolated from Mediterranean Soil.</title>
        <authorList>
            <person name="Kozlowski J.A."/>
            <person name="Kits K.D."/>
            <person name="Stein L.Y."/>
        </authorList>
    </citation>
    <scope>NUCLEOTIDE SEQUENCE [LARGE SCALE GENOMIC DNA]</scope>
    <source>
        <strain evidence="3 5">Nm2</strain>
    </source>
</reference>
<dbReference type="PANTHER" id="PTHR43798:SF31">
    <property type="entry name" value="AB HYDROLASE SUPERFAMILY PROTEIN YCLE"/>
    <property type="match status" value="1"/>
</dbReference>
<evidence type="ECO:0000313" key="5">
    <source>
        <dbReference type="Proteomes" id="UP000034156"/>
    </source>
</evidence>
<evidence type="ECO:0000313" key="6">
    <source>
        <dbReference type="Proteomes" id="UP000324176"/>
    </source>
</evidence>
<dbReference type="EMBL" id="VNHT01000001">
    <property type="protein sequence ID" value="TYP94568.1"/>
    <property type="molecule type" value="Genomic_DNA"/>
</dbReference>
<feature type="domain" description="AB hydrolase-1" evidence="2">
    <location>
        <begin position="23"/>
        <end position="251"/>
    </location>
</feature>
<dbReference type="RefSeq" id="WP_046849207.1">
    <property type="nucleotide sequence ID" value="NZ_CBDIPD010000045.1"/>
</dbReference>
<dbReference type="AlphaFoldDB" id="A0A0F7KD68"/>
<dbReference type="Pfam" id="PF12697">
    <property type="entry name" value="Abhydrolase_6"/>
    <property type="match status" value="1"/>
</dbReference>
<protein>
    <submittedName>
        <fullName evidence="3">Hydrolase</fullName>
    </submittedName>
    <submittedName>
        <fullName evidence="4">Pimeloyl-ACP methyl ester carboxylesterase</fullName>
    </submittedName>
</protein>
<dbReference type="InterPro" id="IPR029058">
    <property type="entry name" value="AB_hydrolase_fold"/>
</dbReference>
<dbReference type="Proteomes" id="UP000034156">
    <property type="component" value="Chromosome"/>
</dbReference>
<dbReference type="PANTHER" id="PTHR43798">
    <property type="entry name" value="MONOACYLGLYCEROL LIPASE"/>
    <property type="match status" value="1"/>
</dbReference>
<dbReference type="EMBL" id="CP011451">
    <property type="protein sequence ID" value="AKH37113.1"/>
    <property type="molecule type" value="Genomic_DNA"/>
</dbReference>
<dbReference type="Gene3D" id="3.40.50.1820">
    <property type="entry name" value="alpha/beta hydrolase"/>
    <property type="match status" value="1"/>
</dbReference>
<dbReference type="GO" id="GO:0016787">
    <property type="term" value="F:hydrolase activity"/>
    <property type="evidence" value="ECO:0007669"/>
    <property type="project" value="UniProtKB-KW"/>
</dbReference>
<dbReference type="Proteomes" id="UP000324176">
    <property type="component" value="Unassembled WGS sequence"/>
</dbReference>
<proteinExistence type="predicted"/>
<dbReference type="InterPro" id="IPR050266">
    <property type="entry name" value="AB_hydrolase_sf"/>
</dbReference>
<dbReference type="SUPFAM" id="SSF53474">
    <property type="entry name" value="alpha/beta-Hydrolases"/>
    <property type="match status" value="1"/>
</dbReference>